<comment type="caution">
    <text evidence="5">The sequence shown here is derived from an EMBL/GenBank/DDBJ whole genome shotgun (WGS) entry which is preliminary data.</text>
</comment>
<accession>A0A2N6CYE3</accession>
<gene>
    <name evidence="5" type="ORF">C0630_06725</name>
</gene>
<evidence type="ECO:0000313" key="6">
    <source>
        <dbReference type="Proteomes" id="UP000235015"/>
    </source>
</evidence>
<dbReference type="Gene3D" id="1.10.760.10">
    <property type="entry name" value="Cytochrome c-like domain"/>
    <property type="match status" value="1"/>
</dbReference>
<proteinExistence type="predicted"/>
<evidence type="ECO:0000259" key="4">
    <source>
        <dbReference type="Pfam" id="PF13442"/>
    </source>
</evidence>
<keyword evidence="2" id="KW-0479">Metal-binding</keyword>
<dbReference type="STRING" id="1111735.GCA_000428045_02960"/>
<evidence type="ECO:0000313" key="5">
    <source>
        <dbReference type="EMBL" id="PLX62325.1"/>
    </source>
</evidence>
<protein>
    <submittedName>
        <fullName evidence="5">Cytochrome c</fullName>
    </submittedName>
</protein>
<evidence type="ECO:0000256" key="2">
    <source>
        <dbReference type="ARBA" id="ARBA00022723"/>
    </source>
</evidence>
<name>A0A2N6CYE3_9GAMM</name>
<reference evidence="5 6" key="1">
    <citation type="submission" date="2017-11" db="EMBL/GenBank/DDBJ databases">
        <title>Genome-resolved metagenomics identifies genetic mobility, metabolic interactions, and unexpected diversity in perchlorate-reducing communities.</title>
        <authorList>
            <person name="Barnum T.P."/>
            <person name="Figueroa I.A."/>
            <person name="Carlstrom C.I."/>
            <person name="Lucas L.N."/>
            <person name="Engelbrektson A.L."/>
            <person name="Coates J.D."/>
        </authorList>
    </citation>
    <scope>NUCLEOTIDE SEQUENCE [LARGE SCALE GENOMIC DNA]</scope>
    <source>
        <strain evidence="5">BM301</strain>
    </source>
</reference>
<dbReference type="Proteomes" id="UP000235015">
    <property type="component" value="Unassembled WGS sequence"/>
</dbReference>
<dbReference type="AlphaFoldDB" id="A0A2N6CYE3"/>
<dbReference type="GO" id="GO:0046872">
    <property type="term" value="F:metal ion binding"/>
    <property type="evidence" value="ECO:0007669"/>
    <property type="project" value="UniProtKB-KW"/>
</dbReference>
<dbReference type="EMBL" id="PKUN01000006">
    <property type="protein sequence ID" value="PLX62325.1"/>
    <property type="molecule type" value="Genomic_DNA"/>
</dbReference>
<dbReference type="Pfam" id="PF13442">
    <property type="entry name" value="Cytochrome_CBB3"/>
    <property type="match status" value="1"/>
</dbReference>
<evidence type="ECO:0000256" key="3">
    <source>
        <dbReference type="ARBA" id="ARBA00023004"/>
    </source>
</evidence>
<evidence type="ECO:0000256" key="1">
    <source>
        <dbReference type="ARBA" id="ARBA00022617"/>
    </source>
</evidence>
<organism evidence="5 6">
    <name type="scientific">Sedimenticola selenatireducens</name>
    <dbReference type="NCBI Taxonomy" id="191960"/>
    <lineage>
        <taxon>Bacteria</taxon>
        <taxon>Pseudomonadati</taxon>
        <taxon>Pseudomonadota</taxon>
        <taxon>Gammaproteobacteria</taxon>
        <taxon>Chromatiales</taxon>
        <taxon>Sedimenticolaceae</taxon>
        <taxon>Sedimenticola</taxon>
    </lineage>
</organism>
<dbReference type="GO" id="GO:0009055">
    <property type="term" value="F:electron transfer activity"/>
    <property type="evidence" value="ECO:0007669"/>
    <property type="project" value="InterPro"/>
</dbReference>
<dbReference type="InterPro" id="IPR036909">
    <property type="entry name" value="Cyt_c-like_dom_sf"/>
</dbReference>
<dbReference type="RefSeq" id="WP_029134676.1">
    <property type="nucleotide sequence ID" value="NZ_CAXXYC010000001.1"/>
</dbReference>
<dbReference type="InterPro" id="IPR009056">
    <property type="entry name" value="Cyt_c-like_dom"/>
</dbReference>
<feature type="domain" description="Cytochrome c" evidence="4">
    <location>
        <begin position="34"/>
        <end position="99"/>
    </location>
</feature>
<sequence>MTRIIVAITAILLAGIGSVVSAEVPLQRQTELLHLLKHDCGSCHGMRLEGGLGPALTAQRLAPYGIDFLALTIIQGRPGTPMPPWRPFISEHEARWLAQQLKQGIRP</sequence>
<keyword evidence="1" id="KW-0349">Heme</keyword>
<dbReference type="GO" id="GO:0020037">
    <property type="term" value="F:heme binding"/>
    <property type="evidence" value="ECO:0007669"/>
    <property type="project" value="InterPro"/>
</dbReference>
<dbReference type="SUPFAM" id="SSF46626">
    <property type="entry name" value="Cytochrome c"/>
    <property type="match status" value="1"/>
</dbReference>
<keyword evidence="3" id="KW-0408">Iron</keyword>